<dbReference type="GO" id="GO:0019843">
    <property type="term" value="F:rRNA binding"/>
    <property type="evidence" value="ECO:0007669"/>
    <property type="project" value="UniProtKB-UniRule"/>
</dbReference>
<dbReference type="InterPro" id="IPR049946">
    <property type="entry name" value="RIBOSOMAL_L20_CS"/>
</dbReference>
<dbReference type="Gene3D" id="6.10.160.10">
    <property type="match status" value="1"/>
</dbReference>
<keyword evidence="4 8" id="KW-0689">Ribosomal protein</keyword>
<dbReference type="KEGG" id="mgx:CM1_01175"/>
<dbReference type="Proteomes" id="UP000005254">
    <property type="component" value="Chromosome"/>
</dbReference>
<dbReference type="PROSITE" id="PS00937">
    <property type="entry name" value="RIBOSOMAL_L20"/>
    <property type="match status" value="1"/>
</dbReference>
<dbReference type="InterPro" id="IPR035566">
    <property type="entry name" value="Ribosomal_protein_bL20_C"/>
</dbReference>
<evidence type="ECO:0000256" key="6">
    <source>
        <dbReference type="ARBA" id="ARBA00024775"/>
    </source>
</evidence>
<keyword evidence="2 8" id="KW-0699">rRNA-binding</keyword>
<evidence type="ECO:0000256" key="9">
    <source>
        <dbReference type="RuleBase" id="RU000560"/>
    </source>
</evidence>
<dbReference type="Gene3D" id="1.10.1900.20">
    <property type="entry name" value="Ribosomal protein L20"/>
    <property type="match status" value="1"/>
</dbReference>
<sequence>MRVKGTNTTRIRRKKWLKQASGSFGTRKASFKAAKQTVIQASKYAYRDRRQKKREFRSLWILRLNAALRAQGMTYSVFINELKKAKIVINRKVLSELAIKEPNKLNLIINTIKKPTNKPTVAKT</sequence>
<comment type="function">
    <text evidence="6 8 9">Binds directly to 23S ribosomal RNA and is necessary for the in vitro assembly process of the 50S ribosomal subunit. It is not involved in the protein synthesizing functions of that subunit.</text>
</comment>
<name>A0ABC7ZIN7_MYCGT</name>
<dbReference type="InterPro" id="IPR005813">
    <property type="entry name" value="Ribosomal_bL20"/>
</dbReference>
<protein>
    <recommendedName>
        <fullName evidence="7 8">Large ribosomal subunit protein bL20</fullName>
    </recommendedName>
</protein>
<gene>
    <name evidence="8 10" type="primary">rplT</name>
    <name evidence="10" type="ORF">CM1_01175</name>
</gene>
<evidence type="ECO:0000256" key="2">
    <source>
        <dbReference type="ARBA" id="ARBA00022730"/>
    </source>
</evidence>
<dbReference type="GO" id="GO:0000027">
    <property type="term" value="P:ribosomal large subunit assembly"/>
    <property type="evidence" value="ECO:0007669"/>
    <property type="project" value="UniProtKB-UniRule"/>
</dbReference>
<dbReference type="HAMAP" id="MF_00382">
    <property type="entry name" value="Ribosomal_bL20"/>
    <property type="match status" value="1"/>
</dbReference>
<dbReference type="AlphaFoldDB" id="A0ABC7ZIN7"/>
<dbReference type="SMR" id="A0ABC7ZIN7"/>
<evidence type="ECO:0000313" key="10">
    <source>
        <dbReference type="EMBL" id="AFQ04017.1"/>
    </source>
</evidence>
<evidence type="ECO:0000313" key="11">
    <source>
        <dbReference type="Proteomes" id="UP000005254"/>
    </source>
</evidence>
<evidence type="ECO:0000256" key="4">
    <source>
        <dbReference type="ARBA" id="ARBA00022980"/>
    </source>
</evidence>
<proteinExistence type="inferred from homology"/>
<dbReference type="CDD" id="cd07026">
    <property type="entry name" value="Ribosomal_L20"/>
    <property type="match status" value="1"/>
</dbReference>
<reference evidence="10 11" key="1">
    <citation type="journal article" date="2012" name="J. Bacteriol.">
        <title>Draft Genome Sequences of Four Axenic Mycoplasma genitalium Strains Isolated from Denmark, Japan, and Australia.</title>
        <authorList>
            <person name="McGowin C.L."/>
            <person name="Ma L."/>
            <person name="Jensen J.S."/>
            <person name="Mancuso M.M."/>
            <person name="Hamasuna R."/>
            <person name="Adegboye D."/>
            <person name="Martin D.H."/>
        </authorList>
    </citation>
    <scope>NUCLEOTIDE SEQUENCE [LARGE SCALE GENOMIC DNA]</scope>
    <source>
        <strain evidence="10 11">M6320</strain>
    </source>
</reference>
<dbReference type="NCBIfam" id="TIGR01032">
    <property type="entry name" value="rplT_bact"/>
    <property type="match status" value="1"/>
</dbReference>
<evidence type="ECO:0000256" key="3">
    <source>
        <dbReference type="ARBA" id="ARBA00022884"/>
    </source>
</evidence>
<evidence type="ECO:0000256" key="7">
    <source>
        <dbReference type="ARBA" id="ARBA00035172"/>
    </source>
</evidence>
<organism evidence="10 11">
    <name type="scientific">Mycoplasmoides genitalium M6320</name>
    <dbReference type="NCBI Taxonomy" id="662945"/>
    <lineage>
        <taxon>Bacteria</taxon>
        <taxon>Bacillati</taxon>
        <taxon>Mycoplasmatota</taxon>
        <taxon>Mycoplasmoidales</taxon>
        <taxon>Mycoplasmoidaceae</taxon>
        <taxon>Mycoplasmoides</taxon>
    </lineage>
</organism>
<dbReference type="EMBL" id="CP003772">
    <property type="protein sequence ID" value="AFQ04017.1"/>
    <property type="molecule type" value="Genomic_DNA"/>
</dbReference>
<dbReference type="GO" id="GO:1990904">
    <property type="term" value="C:ribonucleoprotein complex"/>
    <property type="evidence" value="ECO:0007669"/>
    <property type="project" value="UniProtKB-KW"/>
</dbReference>
<dbReference type="Pfam" id="PF00453">
    <property type="entry name" value="Ribosomal_L20"/>
    <property type="match status" value="1"/>
</dbReference>
<dbReference type="PRINTS" id="PR00062">
    <property type="entry name" value="RIBOSOMALL20"/>
</dbReference>
<dbReference type="SUPFAM" id="SSF74731">
    <property type="entry name" value="Ribosomal protein L20"/>
    <property type="match status" value="1"/>
</dbReference>
<evidence type="ECO:0000256" key="5">
    <source>
        <dbReference type="ARBA" id="ARBA00023274"/>
    </source>
</evidence>
<keyword evidence="5 8" id="KW-0687">Ribonucleoprotein</keyword>
<comment type="similarity">
    <text evidence="1 8 9">Belongs to the bacterial ribosomal protein bL20 family.</text>
</comment>
<dbReference type="FunFam" id="1.10.1900.20:FF:000001">
    <property type="entry name" value="50S ribosomal protein L20"/>
    <property type="match status" value="1"/>
</dbReference>
<keyword evidence="3 8" id="KW-0694">RNA-binding</keyword>
<dbReference type="RefSeq" id="WP_009885739.1">
    <property type="nucleotide sequence ID" value="NC_018497.1"/>
</dbReference>
<evidence type="ECO:0000256" key="1">
    <source>
        <dbReference type="ARBA" id="ARBA00007698"/>
    </source>
</evidence>
<dbReference type="PANTHER" id="PTHR10986">
    <property type="entry name" value="39S RIBOSOMAL PROTEIN L20"/>
    <property type="match status" value="1"/>
</dbReference>
<evidence type="ECO:0000256" key="8">
    <source>
        <dbReference type="HAMAP-Rule" id="MF_00382"/>
    </source>
</evidence>
<dbReference type="GO" id="GO:0005840">
    <property type="term" value="C:ribosome"/>
    <property type="evidence" value="ECO:0007669"/>
    <property type="project" value="UniProtKB-KW"/>
</dbReference>
<dbReference type="GeneID" id="99647037"/>
<accession>A0ABC7ZIN7</accession>